<feature type="transmembrane region" description="Helical" evidence="8">
    <location>
        <begin position="309"/>
        <end position="325"/>
    </location>
</feature>
<keyword evidence="7 9" id="KW-0012">Acyltransferase</keyword>
<evidence type="ECO:0000256" key="1">
    <source>
        <dbReference type="ARBA" id="ARBA00004651"/>
    </source>
</evidence>
<feature type="transmembrane region" description="Helical" evidence="8">
    <location>
        <begin position="223"/>
        <end position="242"/>
    </location>
</feature>
<feature type="transmembrane region" description="Helical" evidence="8">
    <location>
        <begin position="75"/>
        <end position="94"/>
    </location>
</feature>
<accession>A0A1I0DH55</accession>
<dbReference type="GO" id="GO:0042121">
    <property type="term" value="P:alginic acid biosynthetic process"/>
    <property type="evidence" value="ECO:0007669"/>
    <property type="project" value="InterPro"/>
</dbReference>
<dbReference type="AlphaFoldDB" id="A0A1I0DH55"/>
<dbReference type="GO" id="GO:0016746">
    <property type="term" value="F:acyltransferase activity"/>
    <property type="evidence" value="ECO:0007669"/>
    <property type="project" value="UniProtKB-KW"/>
</dbReference>
<dbReference type="Pfam" id="PF03062">
    <property type="entry name" value="MBOAT"/>
    <property type="match status" value="1"/>
</dbReference>
<keyword evidence="7 9" id="KW-0808">Transferase</keyword>
<reference evidence="10" key="1">
    <citation type="submission" date="2016-10" db="EMBL/GenBank/DDBJ databases">
        <authorList>
            <person name="Varghese N."/>
            <person name="Submissions S."/>
        </authorList>
    </citation>
    <scope>NUCLEOTIDE SEQUENCE [LARGE SCALE GENOMIC DNA]</scope>
    <source>
        <strain evidence="10">NLAE-zl-G277</strain>
    </source>
</reference>
<evidence type="ECO:0000313" key="9">
    <source>
        <dbReference type="EMBL" id="SET31534.1"/>
    </source>
</evidence>
<proteinExistence type="inferred from homology"/>
<feature type="transmembrane region" description="Helical" evidence="8">
    <location>
        <begin position="418"/>
        <end position="437"/>
    </location>
</feature>
<dbReference type="InterPro" id="IPR004299">
    <property type="entry name" value="MBOAT_fam"/>
</dbReference>
<evidence type="ECO:0000256" key="6">
    <source>
        <dbReference type="ARBA" id="ARBA00023136"/>
    </source>
</evidence>
<feature type="transmembrane region" description="Helical" evidence="8">
    <location>
        <begin position="150"/>
        <end position="168"/>
    </location>
</feature>
<organism evidence="9 10">
    <name type="scientific">Enterocloster lavalensis</name>
    <dbReference type="NCBI Taxonomy" id="460384"/>
    <lineage>
        <taxon>Bacteria</taxon>
        <taxon>Bacillati</taxon>
        <taxon>Bacillota</taxon>
        <taxon>Clostridia</taxon>
        <taxon>Lachnospirales</taxon>
        <taxon>Lachnospiraceae</taxon>
        <taxon>Enterocloster</taxon>
    </lineage>
</organism>
<feature type="transmembrane region" description="Helical" evidence="8">
    <location>
        <begin position="361"/>
        <end position="383"/>
    </location>
</feature>
<dbReference type="Proteomes" id="UP000198508">
    <property type="component" value="Unassembled WGS sequence"/>
</dbReference>
<evidence type="ECO:0000256" key="7">
    <source>
        <dbReference type="PIRNR" id="PIRNR016636"/>
    </source>
</evidence>
<dbReference type="PIRSF" id="PIRSF500217">
    <property type="entry name" value="AlgI"/>
    <property type="match status" value="1"/>
</dbReference>
<feature type="transmembrane region" description="Helical" evidence="8">
    <location>
        <begin position="389"/>
        <end position="406"/>
    </location>
</feature>
<dbReference type="STRING" id="460384.SAMN05216313_104184"/>
<evidence type="ECO:0000256" key="8">
    <source>
        <dbReference type="SAM" id="Phobius"/>
    </source>
</evidence>
<evidence type="ECO:0000256" key="2">
    <source>
        <dbReference type="ARBA" id="ARBA00010323"/>
    </source>
</evidence>
<feature type="transmembrane region" description="Helical" evidence="8">
    <location>
        <begin position="5"/>
        <end position="22"/>
    </location>
</feature>
<evidence type="ECO:0000256" key="3">
    <source>
        <dbReference type="ARBA" id="ARBA00022475"/>
    </source>
</evidence>
<evidence type="ECO:0000256" key="4">
    <source>
        <dbReference type="ARBA" id="ARBA00022692"/>
    </source>
</evidence>
<protein>
    <submittedName>
        <fullName evidence="9">D-alanyl-lipoteichoic acid acyltransferase DltB, MBOAT superfamily</fullName>
    </submittedName>
</protein>
<dbReference type="PANTHER" id="PTHR13285">
    <property type="entry name" value="ACYLTRANSFERASE"/>
    <property type="match status" value="1"/>
</dbReference>
<dbReference type="InterPro" id="IPR024194">
    <property type="entry name" value="Ac/AlaTfrase_AlgI/DltB"/>
</dbReference>
<feature type="transmembrane region" description="Helical" evidence="8">
    <location>
        <begin position="42"/>
        <end position="63"/>
    </location>
</feature>
<gene>
    <name evidence="9" type="ORF">SAMN05216313_104184</name>
</gene>
<keyword evidence="10" id="KW-1185">Reference proteome</keyword>
<keyword evidence="4 8" id="KW-0812">Transmembrane</keyword>
<keyword evidence="5 8" id="KW-1133">Transmembrane helix</keyword>
<dbReference type="InterPro" id="IPR051085">
    <property type="entry name" value="MB_O-acyltransferase"/>
</dbReference>
<feature type="transmembrane region" description="Helical" evidence="8">
    <location>
        <begin position="119"/>
        <end position="138"/>
    </location>
</feature>
<comment type="similarity">
    <text evidence="2 7">Belongs to the membrane-bound acyltransferase family.</text>
</comment>
<dbReference type="InterPro" id="IPR028362">
    <property type="entry name" value="AlgI"/>
</dbReference>
<dbReference type="RefSeq" id="WP_092361463.1">
    <property type="nucleotide sequence ID" value="NZ_CABJCG010000015.1"/>
</dbReference>
<evidence type="ECO:0000313" key="10">
    <source>
        <dbReference type="Proteomes" id="UP000198508"/>
    </source>
</evidence>
<dbReference type="GO" id="GO:0005886">
    <property type="term" value="C:plasma membrane"/>
    <property type="evidence" value="ECO:0007669"/>
    <property type="project" value="UniProtKB-SubCell"/>
</dbReference>
<dbReference type="PIRSF" id="PIRSF016636">
    <property type="entry name" value="AlgI_DltB"/>
    <property type="match status" value="1"/>
</dbReference>
<dbReference type="PANTHER" id="PTHR13285:SF18">
    <property type="entry name" value="PROTEIN-CYSTEINE N-PALMITOYLTRANSFERASE RASP"/>
    <property type="match status" value="1"/>
</dbReference>
<evidence type="ECO:0000256" key="5">
    <source>
        <dbReference type="ARBA" id="ARBA00022989"/>
    </source>
</evidence>
<dbReference type="GeneID" id="93276211"/>
<sequence length="482" mass="55858">MLFNSLSYAIFLPIVFALYWLLPHRHRWWLLLAASYYFYMSWNVRYVALILFTTVISYASAILLERTDAPRQKRLILTAALVSCFGVLFVFKYFNFVSQSISDLCRAVSIPMHPVTLKLMLPVGISFYTFQTLSYVIDVYRGEIRAERHFGVYATFVSFFPQLVAGPIERSKNLLHQIREEHVFDYDQAAYGMKLMTWGFFKKLVVADNLAVYVDRIYNQIHLYQGLSLMVATVFFAFQIYCDFSGYSDIAKGTANLFGVKLMTNFKSPYFSTSIKEFWSRWHISLSTWFRDYVYIPLGGNRVKKSRHYFNLVATFLVSGLWHGANWTFVIWGGIHGVLQVGEQALGLVKKKPEAGERHGLKWWLNVIGVFIIVCLAWVFFRANTLDDAFYLLTHMFYGIGDPYLYAVQACVDMNIWIGRAAVLALYLVILMAYDYASLGRDVIAWVGSRRAAVRYLVYFGLVTFIIFNRSITESAFIYFQF</sequence>
<feature type="transmembrane region" description="Helical" evidence="8">
    <location>
        <begin position="457"/>
        <end position="480"/>
    </location>
</feature>
<dbReference type="EMBL" id="FOIM01000004">
    <property type="protein sequence ID" value="SET31534.1"/>
    <property type="molecule type" value="Genomic_DNA"/>
</dbReference>
<comment type="subcellular location">
    <subcellularLocation>
        <location evidence="1">Cell membrane</location>
        <topology evidence="1">Multi-pass membrane protein</topology>
    </subcellularLocation>
</comment>
<keyword evidence="3 7" id="KW-1003">Cell membrane</keyword>
<keyword evidence="6 7" id="KW-0472">Membrane</keyword>
<name>A0A1I0DH55_9FIRM</name>